<dbReference type="SMART" id="SM00827">
    <property type="entry name" value="PKS_AT"/>
    <property type="match status" value="1"/>
</dbReference>
<dbReference type="InterPro" id="IPR016035">
    <property type="entry name" value="Acyl_Trfase/lysoPLipase"/>
</dbReference>
<dbReference type="Gene3D" id="3.40.366.10">
    <property type="entry name" value="Malonyl-Coenzyme A Acyl Carrier Protein, domain 2"/>
    <property type="match status" value="1"/>
</dbReference>
<evidence type="ECO:0000256" key="6">
    <source>
        <dbReference type="ARBA" id="ARBA00022832"/>
    </source>
</evidence>
<keyword evidence="9" id="KW-0496">Mitochondrion</keyword>
<evidence type="ECO:0000256" key="11">
    <source>
        <dbReference type="ARBA" id="ARBA00061523"/>
    </source>
</evidence>
<feature type="domain" description="Malonyl-CoA:ACP transacylase (MAT)" evidence="13">
    <location>
        <begin position="115"/>
        <end position="419"/>
    </location>
</feature>
<name>A0AAD8EIK4_DIPPU</name>
<keyword evidence="5" id="KW-0808">Transferase</keyword>
<comment type="similarity">
    <text evidence="11">Belongs to the type II malonyltransferase family.</text>
</comment>
<evidence type="ECO:0000256" key="1">
    <source>
        <dbReference type="ARBA" id="ARBA00004173"/>
    </source>
</evidence>
<dbReference type="PANTHER" id="PTHR47170:SF2">
    <property type="entry name" value="MALONYL-COA:ACP TRANSACYLASE (MAT) DOMAIN-CONTAINING PROTEIN"/>
    <property type="match status" value="1"/>
</dbReference>
<keyword evidence="15" id="KW-1185">Reference proteome</keyword>
<dbReference type="InterPro" id="IPR001227">
    <property type="entry name" value="Ac_transferase_dom_sf"/>
</dbReference>
<dbReference type="GO" id="GO:0004314">
    <property type="term" value="F:[acyl-carrier-protein] S-malonyltransferase activity"/>
    <property type="evidence" value="ECO:0007669"/>
    <property type="project" value="UniProtKB-EC"/>
</dbReference>
<organism evidence="14 15">
    <name type="scientific">Diploptera punctata</name>
    <name type="common">Pacific beetle cockroach</name>
    <dbReference type="NCBI Taxonomy" id="6984"/>
    <lineage>
        <taxon>Eukaryota</taxon>
        <taxon>Metazoa</taxon>
        <taxon>Ecdysozoa</taxon>
        <taxon>Arthropoda</taxon>
        <taxon>Hexapoda</taxon>
        <taxon>Insecta</taxon>
        <taxon>Pterygota</taxon>
        <taxon>Neoptera</taxon>
        <taxon>Polyneoptera</taxon>
        <taxon>Dictyoptera</taxon>
        <taxon>Blattodea</taxon>
        <taxon>Blaberoidea</taxon>
        <taxon>Blaberidae</taxon>
        <taxon>Diplopterinae</taxon>
        <taxon>Diploptera</taxon>
    </lineage>
</organism>
<evidence type="ECO:0000259" key="13">
    <source>
        <dbReference type="SMART" id="SM00827"/>
    </source>
</evidence>
<dbReference type="GO" id="GO:0005739">
    <property type="term" value="C:mitochondrion"/>
    <property type="evidence" value="ECO:0007669"/>
    <property type="project" value="UniProtKB-SubCell"/>
</dbReference>
<evidence type="ECO:0000256" key="7">
    <source>
        <dbReference type="ARBA" id="ARBA00022946"/>
    </source>
</evidence>
<protein>
    <recommendedName>
        <fullName evidence="3">[acyl-carrier-protein] S-malonyltransferase</fullName>
        <ecNumber evidence="3">2.3.1.39</ecNumber>
    </recommendedName>
    <alternativeName>
        <fullName evidence="12">[Acyl-carrier-protein] malonyltransferase</fullName>
    </alternativeName>
</protein>
<evidence type="ECO:0000256" key="10">
    <source>
        <dbReference type="ARBA" id="ARBA00023160"/>
    </source>
</evidence>
<accession>A0AAD8EIK4</accession>
<dbReference type="AlphaFoldDB" id="A0AAD8EIK4"/>
<dbReference type="InterPro" id="IPR052760">
    <property type="entry name" value="Mitochondrial_malonyltrans"/>
</dbReference>
<keyword evidence="4" id="KW-0444">Lipid biosynthesis</keyword>
<evidence type="ECO:0000256" key="4">
    <source>
        <dbReference type="ARBA" id="ARBA00022516"/>
    </source>
</evidence>
<gene>
    <name evidence="14" type="ORF">L9F63_016082</name>
</gene>
<dbReference type="InterPro" id="IPR014043">
    <property type="entry name" value="Acyl_transferase_dom"/>
</dbReference>
<comment type="caution">
    <text evidence="14">The sequence shown here is derived from an EMBL/GenBank/DDBJ whole genome shotgun (WGS) entry which is preliminary data.</text>
</comment>
<dbReference type="FunFam" id="3.30.70.250:FF:000005">
    <property type="entry name" value="Malonyl-CoA-acyl carrier protein transacylase, mitochondrial"/>
    <property type="match status" value="1"/>
</dbReference>
<keyword evidence="10" id="KW-0275">Fatty acid biosynthesis</keyword>
<evidence type="ECO:0000256" key="9">
    <source>
        <dbReference type="ARBA" id="ARBA00023128"/>
    </source>
</evidence>
<dbReference type="PANTHER" id="PTHR47170">
    <property type="entry name" value="MALONYL-COA ACP TRANSACYLASE, ACP-BINDING"/>
    <property type="match status" value="1"/>
</dbReference>
<evidence type="ECO:0000313" key="15">
    <source>
        <dbReference type="Proteomes" id="UP001233999"/>
    </source>
</evidence>
<keyword evidence="8" id="KW-0443">Lipid metabolism</keyword>
<dbReference type="SUPFAM" id="SSF52151">
    <property type="entry name" value="FabD/lysophospholipase-like"/>
    <property type="match status" value="1"/>
</dbReference>
<dbReference type="EC" id="2.3.1.39" evidence="3"/>
<evidence type="ECO:0000256" key="8">
    <source>
        <dbReference type="ARBA" id="ARBA00023098"/>
    </source>
</evidence>
<dbReference type="EMBL" id="JASPKZ010004185">
    <property type="protein sequence ID" value="KAJ9590877.1"/>
    <property type="molecule type" value="Genomic_DNA"/>
</dbReference>
<evidence type="ECO:0000313" key="14">
    <source>
        <dbReference type="EMBL" id="KAJ9590877.1"/>
    </source>
</evidence>
<evidence type="ECO:0000256" key="12">
    <source>
        <dbReference type="ARBA" id="ARBA00077751"/>
    </source>
</evidence>
<comment type="subcellular location">
    <subcellularLocation>
        <location evidence="1">Mitochondrion</location>
    </subcellularLocation>
</comment>
<dbReference type="Gene3D" id="3.30.70.250">
    <property type="entry name" value="Malonyl-CoA ACP transacylase, ACP-binding"/>
    <property type="match status" value="1"/>
</dbReference>
<dbReference type="SUPFAM" id="SSF55048">
    <property type="entry name" value="Probable ACP-binding domain of malonyl-CoA ACP transacylase"/>
    <property type="match status" value="1"/>
</dbReference>
<evidence type="ECO:0000256" key="5">
    <source>
        <dbReference type="ARBA" id="ARBA00022679"/>
    </source>
</evidence>
<evidence type="ECO:0000256" key="3">
    <source>
        <dbReference type="ARBA" id="ARBA00013258"/>
    </source>
</evidence>
<dbReference type="GO" id="GO:0006633">
    <property type="term" value="P:fatty acid biosynthetic process"/>
    <property type="evidence" value="ECO:0007669"/>
    <property type="project" value="UniProtKB-KW"/>
</dbReference>
<proteinExistence type="inferred from homology"/>
<reference evidence="14" key="2">
    <citation type="submission" date="2023-05" db="EMBL/GenBank/DDBJ databases">
        <authorList>
            <person name="Fouks B."/>
        </authorList>
    </citation>
    <scope>NUCLEOTIDE SEQUENCE</scope>
    <source>
        <strain evidence="14">Stay&amp;Tobe</strain>
        <tissue evidence="14">Testes</tissue>
    </source>
</reference>
<dbReference type="Proteomes" id="UP001233999">
    <property type="component" value="Unassembled WGS sequence"/>
</dbReference>
<dbReference type="InterPro" id="IPR016036">
    <property type="entry name" value="Malonyl_transacylase_ACP-bd"/>
</dbReference>
<reference evidence="14" key="1">
    <citation type="journal article" date="2023" name="IScience">
        <title>Live-bearing cockroach genome reveals convergent evolutionary mechanisms linked to viviparity in insects and beyond.</title>
        <authorList>
            <person name="Fouks B."/>
            <person name="Harrison M.C."/>
            <person name="Mikhailova A.A."/>
            <person name="Marchal E."/>
            <person name="English S."/>
            <person name="Carruthers M."/>
            <person name="Jennings E.C."/>
            <person name="Chiamaka E.L."/>
            <person name="Frigard R.A."/>
            <person name="Pippel M."/>
            <person name="Attardo G.M."/>
            <person name="Benoit J.B."/>
            <person name="Bornberg-Bauer E."/>
            <person name="Tobe S.S."/>
        </authorList>
    </citation>
    <scope>NUCLEOTIDE SEQUENCE</scope>
    <source>
        <strain evidence="14">Stay&amp;Tobe</strain>
    </source>
</reference>
<evidence type="ECO:0000256" key="2">
    <source>
        <dbReference type="ARBA" id="ARBA00005194"/>
    </source>
</evidence>
<comment type="pathway">
    <text evidence="2">Lipid metabolism; fatty acid biosynthesis.</text>
</comment>
<sequence>MINSMKGLSSLKVAGKLVRGLNCKKTERINSRLVYSKTSSSNKESVCQETDSVVDKRYDISKLLDEAALSNNPNPESPEDVWATSPYPEGAVLKRDQSKFIRKPKIDPRETSIILFPGQGTQFVGMGKDLMRFPIASDLFDAANDLLGYDLKKLCLNGPKSQLDKTIHCQPAVVVCSLASIERLREERPAAIDSCVATAGFSVGEITALVFAGALSFEDEYIFIVVRAEAMQLASEIIPSGMMTVFYGPDSKLNFACLRAREWCLERGIEDPECCVANYMYPHCKVIAGHMEALKYIESNAQLYKLKRLKRIPVSGAFHSSLMKPAVEPVKEVLKKIDFSDPIIQVLSNVDGKPYRDAFHIKGQLPKQMYKPVRWEQILHALYERTVGEHFPRTFECGPGTSLKSILKMVNGKAWNSCFSYQA</sequence>
<dbReference type="Pfam" id="PF00698">
    <property type="entry name" value="Acyl_transf_1"/>
    <property type="match status" value="1"/>
</dbReference>
<keyword evidence="7" id="KW-0809">Transit peptide</keyword>
<keyword evidence="6" id="KW-0276">Fatty acid metabolism</keyword>